<dbReference type="Proteomes" id="UP000000763">
    <property type="component" value="Chromosome 6"/>
</dbReference>
<reference evidence="2" key="2">
    <citation type="submission" date="2001-03" db="EMBL/GenBank/DDBJ databases">
        <title>Oryza sativa nipponbare(GA3) genomic DNA, chromosome 6, PAC clone:P0660D08.</title>
        <authorList>
            <person name="Sasaki T."/>
            <person name="Matsumoto T."/>
            <person name="Yamamoto K."/>
        </authorList>
    </citation>
    <scope>NUCLEOTIDE SEQUENCE</scope>
</reference>
<accession>Q5VQ82</accession>
<reference evidence="3" key="4">
    <citation type="journal article" date="2008" name="Nucleic Acids Res.">
        <title>The rice annotation project database (RAP-DB): 2008 update.</title>
        <authorList>
            <consortium name="The rice annotation project (RAP)"/>
        </authorList>
    </citation>
    <scope>GENOME REANNOTATION</scope>
    <source>
        <strain evidence="3">cv. Nipponbare</strain>
    </source>
</reference>
<protein>
    <submittedName>
        <fullName evidence="2">Uncharacterized protein</fullName>
    </submittedName>
</protein>
<dbReference type="AlphaFoldDB" id="Q5VQ82"/>
<name>Q5VQ82_ORYSJ</name>
<organism evidence="2 3">
    <name type="scientific">Oryza sativa subsp. japonica</name>
    <name type="common">Rice</name>
    <dbReference type="NCBI Taxonomy" id="39947"/>
    <lineage>
        <taxon>Eukaryota</taxon>
        <taxon>Viridiplantae</taxon>
        <taxon>Streptophyta</taxon>
        <taxon>Embryophyta</taxon>
        <taxon>Tracheophyta</taxon>
        <taxon>Spermatophyta</taxon>
        <taxon>Magnoliopsida</taxon>
        <taxon>Liliopsida</taxon>
        <taxon>Poales</taxon>
        <taxon>Poaceae</taxon>
        <taxon>BOP clade</taxon>
        <taxon>Oryzoideae</taxon>
        <taxon>Oryzeae</taxon>
        <taxon>Oryzinae</taxon>
        <taxon>Oryza</taxon>
        <taxon>Oryza sativa</taxon>
    </lineage>
</organism>
<proteinExistence type="predicted"/>
<evidence type="ECO:0000313" key="2">
    <source>
        <dbReference type="EMBL" id="BAD68393.1"/>
    </source>
</evidence>
<gene>
    <name evidence="1" type="ORF">P0542E10.4</name>
    <name evidence="2" type="ORF">P0660D08.41</name>
</gene>
<sequence length="85" mass="8607">MARASVGNDGDLYRCALRLYRVGGSETSTALAAATATLATAENAMAHAVTGTTLAKYTLATPASTTTTTSIDYLGLPSSTASTCR</sequence>
<dbReference type="EMBL" id="AP003456">
    <property type="protein sequence ID" value="BAD68339.1"/>
    <property type="molecule type" value="Genomic_DNA"/>
</dbReference>
<evidence type="ECO:0000313" key="1">
    <source>
        <dbReference type="EMBL" id="BAD68339.1"/>
    </source>
</evidence>
<reference evidence="1" key="1">
    <citation type="submission" date="2001-03" db="EMBL/GenBank/DDBJ databases">
        <title>Oryza sativa nipponbare(GA3) genomic DNA, chromosome 6, PAC clone:P0542E10.</title>
        <authorList>
            <person name="Sasaki T."/>
            <person name="Matsumoto T."/>
            <person name="Yamamoto K."/>
        </authorList>
    </citation>
    <scope>NUCLEOTIDE SEQUENCE</scope>
</reference>
<evidence type="ECO:0000313" key="3">
    <source>
        <dbReference type="Proteomes" id="UP000000763"/>
    </source>
</evidence>
<dbReference type="EMBL" id="AP003457">
    <property type="protein sequence ID" value="BAD68393.1"/>
    <property type="molecule type" value="Genomic_DNA"/>
</dbReference>
<reference evidence="3" key="3">
    <citation type="journal article" date="2005" name="Nature">
        <title>The map-based sequence of the rice genome.</title>
        <authorList>
            <consortium name="International rice genome sequencing project (IRGSP)"/>
            <person name="Matsumoto T."/>
            <person name="Wu J."/>
            <person name="Kanamori H."/>
            <person name="Katayose Y."/>
            <person name="Fujisawa M."/>
            <person name="Namiki N."/>
            <person name="Mizuno H."/>
            <person name="Yamamoto K."/>
            <person name="Antonio B.A."/>
            <person name="Baba T."/>
            <person name="Sakata K."/>
            <person name="Nagamura Y."/>
            <person name="Aoki H."/>
            <person name="Arikawa K."/>
            <person name="Arita K."/>
            <person name="Bito T."/>
            <person name="Chiden Y."/>
            <person name="Fujitsuka N."/>
            <person name="Fukunaka R."/>
            <person name="Hamada M."/>
            <person name="Harada C."/>
            <person name="Hayashi A."/>
            <person name="Hijishita S."/>
            <person name="Honda M."/>
            <person name="Hosokawa S."/>
            <person name="Ichikawa Y."/>
            <person name="Idonuma A."/>
            <person name="Iijima M."/>
            <person name="Ikeda M."/>
            <person name="Ikeno M."/>
            <person name="Ito K."/>
            <person name="Ito S."/>
            <person name="Ito T."/>
            <person name="Ito Y."/>
            <person name="Ito Y."/>
            <person name="Iwabuchi A."/>
            <person name="Kamiya K."/>
            <person name="Karasawa W."/>
            <person name="Kurita K."/>
            <person name="Katagiri S."/>
            <person name="Kikuta A."/>
            <person name="Kobayashi H."/>
            <person name="Kobayashi N."/>
            <person name="Machita K."/>
            <person name="Maehara T."/>
            <person name="Masukawa M."/>
            <person name="Mizubayashi T."/>
            <person name="Mukai Y."/>
            <person name="Nagasaki H."/>
            <person name="Nagata Y."/>
            <person name="Naito S."/>
            <person name="Nakashima M."/>
            <person name="Nakama Y."/>
            <person name="Nakamichi Y."/>
            <person name="Nakamura M."/>
            <person name="Meguro A."/>
            <person name="Negishi M."/>
            <person name="Ohta I."/>
            <person name="Ohta T."/>
            <person name="Okamoto M."/>
            <person name="Ono N."/>
            <person name="Saji S."/>
            <person name="Sakaguchi M."/>
            <person name="Sakai K."/>
            <person name="Shibata M."/>
            <person name="Shimokawa T."/>
            <person name="Song J."/>
            <person name="Takazaki Y."/>
            <person name="Terasawa K."/>
            <person name="Tsugane M."/>
            <person name="Tsuji K."/>
            <person name="Ueda S."/>
            <person name="Waki K."/>
            <person name="Yamagata H."/>
            <person name="Yamamoto M."/>
            <person name="Yamamoto S."/>
            <person name="Yamane H."/>
            <person name="Yoshiki S."/>
            <person name="Yoshihara R."/>
            <person name="Yukawa K."/>
            <person name="Zhong H."/>
            <person name="Yano M."/>
            <person name="Yuan Q."/>
            <person name="Ouyang S."/>
            <person name="Liu J."/>
            <person name="Jones K.M."/>
            <person name="Gansberger K."/>
            <person name="Moffat K."/>
            <person name="Hill J."/>
            <person name="Bera J."/>
            <person name="Fadrosh D."/>
            <person name="Jin S."/>
            <person name="Johri S."/>
            <person name="Kim M."/>
            <person name="Overton L."/>
            <person name="Reardon M."/>
            <person name="Tsitrin T."/>
            <person name="Vuong H."/>
            <person name="Weaver B."/>
            <person name="Ciecko A."/>
            <person name="Tallon L."/>
            <person name="Jackson J."/>
            <person name="Pai G."/>
            <person name="Aken S.V."/>
            <person name="Utterback T."/>
            <person name="Reidmuller S."/>
            <person name="Feldblyum T."/>
            <person name="Hsiao J."/>
            <person name="Zismann V."/>
            <person name="Iobst S."/>
            <person name="de Vazeille A.R."/>
            <person name="Buell C.R."/>
            <person name="Ying K."/>
            <person name="Li Y."/>
            <person name="Lu T."/>
            <person name="Huang Y."/>
            <person name="Zhao Q."/>
            <person name="Feng Q."/>
            <person name="Zhang L."/>
            <person name="Zhu J."/>
            <person name="Weng Q."/>
            <person name="Mu J."/>
            <person name="Lu Y."/>
            <person name="Fan D."/>
            <person name="Liu Y."/>
            <person name="Guan J."/>
            <person name="Zhang Y."/>
            <person name="Yu S."/>
            <person name="Liu X."/>
            <person name="Zhang Y."/>
            <person name="Hong G."/>
            <person name="Han B."/>
            <person name="Choisne N."/>
            <person name="Demange N."/>
            <person name="Orjeda G."/>
            <person name="Samain S."/>
            <person name="Cattolico L."/>
            <person name="Pelletier E."/>
            <person name="Couloux A."/>
            <person name="Segurens B."/>
            <person name="Wincker P."/>
            <person name="D'Hont A."/>
            <person name="Scarpelli C."/>
            <person name="Weissenbach J."/>
            <person name="Salanoubat M."/>
            <person name="Quetier F."/>
            <person name="Yu Y."/>
            <person name="Kim H.R."/>
            <person name="Rambo T."/>
            <person name="Currie J."/>
            <person name="Collura K."/>
            <person name="Luo M."/>
            <person name="Yang T."/>
            <person name="Ammiraju J.S.S."/>
            <person name="Engler F."/>
            <person name="Soderlund C."/>
            <person name="Wing R.A."/>
            <person name="Palmer L.E."/>
            <person name="de la Bastide M."/>
            <person name="Spiegel L."/>
            <person name="Nascimento L."/>
            <person name="Zutavern T."/>
            <person name="O'Shaughnessy A."/>
            <person name="Dike S."/>
            <person name="Dedhia N."/>
            <person name="Preston R."/>
            <person name="Balija V."/>
            <person name="McCombie W.R."/>
            <person name="Chow T."/>
            <person name="Chen H."/>
            <person name="Chung M."/>
            <person name="Chen C."/>
            <person name="Shaw J."/>
            <person name="Wu H."/>
            <person name="Hsiao K."/>
            <person name="Chao Y."/>
            <person name="Chu M."/>
            <person name="Cheng C."/>
            <person name="Hour A."/>
            <person name="Lee P."/>
            <person name="Lin S."/>
            <person name="Lin Y."/>
            <person name="Liou J."/>
            <person name="Liu S."/>
            <person name="Hsing Y."/>
            <person name="Raghuvanshi S."/>
            <person name="Mohanty A."/>
            <person name="Bharti A.K."/>
            <person name="Gaur A."/>
            <person name="Gupta V."/>
            <person name="Kumar D."/>
            <person name="Ravi V."/>
            <person name="Vij S."/>
            <person name="Kapur A."/>
            <person name="Khurana P."/>
            <person name="Khurana P."/>
            <person name="Khurana J.P."/>
            <person name="Tyagi A.K."/>
            <person name="Gaikwad K."/>
            <person name="Singh A."/>
            <person name="Dalal V."/>
            <person name="Srivastava S."/>
            <person name="Dixit A."/>
            <person name="Pal A.K."/>
            <person name="Ghazi I.A."/>
            <person name="Yadav M."/>
            <person name="Pandit A."/>
            <person name="Bhargava A."/>
            <person name="Sureshbabu K."/>
            <person name="Batra K."/>
            <person name="Sharma T.R."/>
            <person name="Mohapatra T."/>
            <person name="Singh N.K."/>
            <person name="Messing J."/>
            <person name="Nelson A.B."/>
            <person name="Fuks G."/>
            <person name="Kavchok S."/>
            <person name="Keizer G."/>
            <person name="Linton E."/>
            <person name="Llaca V."/>
            <person name="Song R."/>
            <person name="Tanyolac B."/>
            <person name="Young S."/>
            <person name="Ho-Il K."/>
            <person name="Hahn J.H."/>
            <person name="Sangsakoo G."/>
            <person name="Vanavichit A."/>
            <person name="de Mattos Luiz.A.T."/>
            <person name="Zimmer P.D."/>
            <person name="Malone G."/>
            <person name="Dellagostin O."/>
            <person name="de Oliveira A.C."/>
            <person name="Bevan M."/>
            <person name="Bancroft I."/>
            <person name="Minx P."/>
            <person name="Cordum H."/>
            <person name="Wilson R."/>
            <person name="Cheng Z."/>
            <person name="Jin W."/>
            <person name="Jiang J."/>
            <person name="Leong S.A."/>
            <person name="Iwama H."/>
            <person name="Gojobori T."/>
            <person name="Itoh T."/>
            <person name="Niimura Y."/>
            <person name="Fujii Y."/>
            <person name="Habara T."/>
            <person name="Sakai H."/>
            <person name="Sato Y."/>
            <person name="Wilson G."/>
            <person name="Kumar K."/>
            <person name="McCouch S."/>
            <person name="Juretic N."/>
            <person name="Hoen D."/>
            <person name="Wright S."/>
            <person name="Bruskiewich R."/>
            <person name="Bureau T."/>
            <person name="Miyao A."/>
            <person name="Hirochika H."/>
            <person name="Nishikawa T."/>
            <person name="Kadowaki K."/>
            <person name="Sugiura M."/>
            <person name="Burr B."/>
            <person name="Sasaki T."/>
        </authorList>
    </citation>
    <scope>NUCLEOTIDE SEQUENCE [LARGE SCALE GENOMIC DNA]</scope>
    <source>
        <strain evidence="3">cv. Nipponbare</strain>
    </source>
</reference>